<dbReference type="CDD" id="cd01638">
    <property type="entry name" value="CysQ"/>
    <property type="match status" value="1"/>
</dbReference>
<dbReference type="Pfam" id="PF00459">
    <property type="entry name" value="Inositol_P"/>
    <property type="match status" value="1"/>
</dbReference>
<dbReference type="PROSITE" id="PS00630">
    <property type="entry name" value="IMP_2"/>
    <property type="match status" value="1"/>
</dbReference>
<dbReference type="GO" id="GO:0007165">
    <property type="term" value="P:signal transduction"/>
    <property type="evidence" value="ECO:0007669"/>
    <property type="project" value="TreeGrafter"/>
</dbReference>
<feature type="binding site" evidence="4">
    <location>
        <position position="75"/>
    </location>
    <ligand>
        <name>Mg(2+)</name>
        <dbReference type="ChEBI" id="CHEBI:18420"/>
        <label>1</label>
        <note>catalytic</note>
    </ligand>
</feature>
<evidence type="ECO:0000256" key="1">
    <source>
        <dbReference type="ARBA" id="ARBA00009759"/>
    </source>
</evidence>
<name>A0A2J7TKT1_METSI</name>
<comment type="similarity">
    <text evidence="1">Belongs to the inositol monophosphatase superfamily.</text>
</comment>
<proteinExistence type="inferred from homology"/>
<dbReference type="InterPro" id="IPR000760">
    <property type="entry name" value="Inositol_monophosphatase-like"/>
</dbReference>
<evidence type="ECO:0000256" key="3">
    <source>
        <dbReference type="ARBA" id="ARBA00022842"/>
    </source>
</evidence>
<feature type="binding site" evidence="4">
    <location>
        <position position="95"/>
    </location>
    <ligand>
        <name>Mg(2+)</name>
        <dbReference type="ChEBI" id="CHEBI:18420"/>
        <label>1</label>
        <note>catalytic</note>
    </ligand>
</feature>
<dbReference type="InterPro" id="IPR020550">
    <property type="entry name" value="Inositol_monophosphatase_CS"/>
</dbReference>
<feature type="binding site" evidence="4">
    <location>
        <position position="214"/>
    </location>
    <ligand>
        <name>Mg(2+)</name>
        <dbReference type="ChEBI" id="CHEBI:18420"/>
        <label>1</label>
        <note>catalytic</note>
    </ligand>
</feature>
<keyword evidence="2 4" id="KW-0479">Metal-binding</keyword>
<evidence type="ECO:0000313" key="5">
    <source>
        <dbReference type="EMBL" id="PNG27380.1"/>
    </source>
</evidence>
<gene>
    <name evidence="5" type="ORF">CR492_04570</name>
</gene>
<dbReference type="AlphaFoldDB" id="A0A2J7TKT1"/>
<dbReference type="OrthoDB" id="9785695at2"/>
<feature type="binding site" evidence="4">
    <location>
        <position position="93"/>
    </location>
    <ligand>
        <name>Mg(2+)</name>
        <dbReference type="ChEBI" id="CHEBI:18420"/>
        <label>2</label>
    </ligand>
</feature>
<dbReference type="GO" id="GO:0046872">
    <property type="term" value="F:metal ion binding"/>
    <property type="evidence" value="ECO:0007669"/>
    <property type="project" value="UniProtKB-KW"/>
</dbReference>
<sequence>MTVLSHADDLVASFHEAVRRAGDIALGFFRPGQRTSARVSHKEGGSPVTEADHLVDAFLKTEFARLLPEAGWLSEETEDSEDRLTRSEVLVLDPIDGTRAFALGEKTWAVAAALIRGGRPQIGVVHAPALQQSYVAVRGAGARLNGAPIKVSQLAALDAGSKVGAPMFLAEELRLAGLKFSLQPRVPSLAMRIVYVASGALDAGFASENSNDWDIAAADLILEEAGGRLASLDGCDLVYNRVETRHGLLAAAPLQIYPAINQAMRRTRTSFEP</sequence>
<keyword evidence="3 4" id="KW-0460">Magnesium</keyword>
<dbReference type="PANTHER" id="PTHR20854">
    <property type="entry name" value="INOSITOL MONOPHOSPHATASE"/>
    <property type="match status" value="1"/>
</dbReference>
<dbReference type="PANTHER" id="PTHR20854:SF4">
    <property type="entry name" value="INOSITOL-1-MONOPHOSPHATASE-RELATED"/>
    <property type="match status" value="1"/>
</dbReference>
<dbReference type="GO" id="GO:0006020">
    <property type="term" value="P:inositol metabolic process"/>
    <property type="evidence" value="ECO:0007669"/>
    <property type="project" value="TreeGrafter"/>
</dbReference>
<organism evidence="5 6">
    <name type="scientific">Methylocella silvestris</name>
    <dbReference type="NCBI Taxonomy" id="199596"/>
    <lineage>
        <taxon>Bacteria</taxon>
        <taxon>Pseudomonadati</taxon>
        <taxon>Pseudomonadota</taxon>
        <taxon>Alphaproteobacteria</taxon>
        <taxon>Hyphomicrobiales</taxon>
        <taxon>Beijerinckiaceae</taxon>
        <taxon>Methylocella</taxon>
    </lineage>
</organism>
<accession>A0A2J7TKT1</accession>
<comment type="cofactor">
    <cofactor evidence="4">
        <name>Mg(2+)</name>
        <dbReference type="ChEBI" id="CHEBI:18420"/>
    </cofactor>
</comment>
<evidence type="ECO:0000256" key="2">
    <source>
        <dbReference type="ARBA" id="ARBA00022723"/>
    </source>
</evidence>
<dbReference type="EMBL" id="PDZR01000002">
    <property type="protein sequence ID" value="PNG27380.1"/>
    <property type="molecule type" value="Genomic_DNA"/>
</dbReference>
<dbReference type="Proteomes" id="UP000236286">
    <property type="component" value="Unassembled WGS sequence"/>
</dbReference>
<dbReference type="RefSeq" id="WP_102842542.1">
    <property type="nucleotide sequence ID" value="NZ_PDZR01000002.1"/>
</dbReference>
<dbReference type="Gene3D" id="3.30.540.10">
    <property type="entry name" value="Fructose-1,6-Bisphosphatase, subunit A, domain 1"/>
    <property type="match status" value="1"/>
</dbReference>
<dbReference type="Gene3D" id="3.40.190.80">
    <property type="match status" value="1"/>
</dbReference>
<protein>
    <submittedName>
        <fullName evidence="5">3'(2'),5'-bisphosphate nucleotidase CysQ</fullName>
    </submittedName>
</protein>
<evidence type="ECO:0000313" key="6">
    <source>
        <dbReference type="Proteomes" id="UP000236286"/>
    </source>
</evidence>
<dbReference type="GO" id="GO:0046854">
    <property type="term" value="P:phosphatidylinositol phosphate biosynthetic process"/>
    <property type="evidence" value="ECO:0007669"/>
    <property type="project" value="InterPro"/>
</dbReference>
<dbReference type="PRINTS" id="PR00377">
    <property type="entry name" value="IMPHPHTASES"/>
</dbReference>
<evidence type="ECO:0000256" key="4">
    <source>
        <dbReference type="PIRSR" id="PIRSR600760-2"/>
    </source>
</evidence>
<comment type="caution">
    <text evidence="5">The sequence shown here is derived from an EMBL/GenBank/DDBJ whole genome shotgun (WGS) entry which is preliminary data.</text>
</comment>
<reference evidence="5 6" key="1">
    <citation type="submission" date="2017-10" db="EMBL/GenBank/DDBJ databases">
        <title>Genome announcement of Methylocella silvestris TVC from permafrost.</title>
        <authorList>
            <person name="Wang J."/>
            <person name="Geng K."/>
            <person name="Ul-Haque F."/>
            <person name="Crombie A.T."/>
            <person name="Street L.E."/>
            <person name="Wookey P.A."/>
            <person name="Murrell J.C."/>
            <person name="Pratscher J."/>
        </authorList>
    </citation>
    <scope>NUCLEOTIDE SEQUENCE [LARGE SCALE GENOMIC DNA]</scope>
    <source>
        <strain evidence="5 6">TVC</strain>
    </source>
</reference>
<dbReference type="SUPFAM" id="SSF56655">
    <property type="entry name" value="Carbohydrate phosphatase"/>
    <property type="match status" value="1"/>
</dbReference>
<feature type="binding site" evidence="4">
    <location>
        <position position="96"/>
    </location>
    <ligand>
        <name>Mg(2+)</name>
        <dbReference type="ChEBI" id="CHEBI:18420"/>
        <label>1</label>
        <note>catalytic</note>
    </ligand>
</feature>
<dbReference type="GO" id="GO:0008934">
    <property type="term" value="F:inositol monophosphate 1-phosphatase activity"/>
    <property type="evidence" value="ECO:0007669"/>
    <property type="project" value="TreeGrafter"/>
</dbReference>